<keyword evidence="2" id="KW-1185">Reference proteome</keyword>
<accession>A0A7V7KGX5</accession>
<dbReference type="AlphaFoldDB" id="A0A7V7KGX5"/>
<dbReference type="InterPro" id="IPR025612">
    <property type="entry name" value="YqjK"/>
</dbReference>
<reference evidence="1 2" key="1">
    <citation type="submission" date="2019-08" db="EMBL/GenBank/DDBJ databases">
        <title>Bioinformatics analysis of the strain L3 and L5.</title>
        <authorList>
            <person name="Li X."/>
        </authorList>
    </citation>
    <scope>NUCLEOTIDE SEQUENCE [LARGE SCALE GENOMIC DNA]</scope>
    <source>
        <strain evidence="1 2">L5</strain>
    </source>
</reference>
<evidence type="ECO:0000313" key="1">
    <source>
        <dbReference type="EMBL" id="KAA0011330.1"/>
    </source>
</evidence>
<organism evidence="1 2">
    <name type="scientific">Billgrantia pellis</name>
    <dbReference type="NCBI Taxonomy" id="2606936"/>
    <lineage>
        <taxon>Bacteria</taxon>
        <taxon>Pseudomonadati</taxon>
        <taxon>Pseudomonadota</taxon>
        <taxon>Gammaproteobacteria</taxon>
        <taxon>Oceanospirillales</taxon>
        <taxon>Halomonadaceae</taxon>
        <taxon>Billgrantia</taxon>
    </lineage>
</organism>
<proteinExistence type="predicted"/>
<sequence length="101" mass="11832">MTRRHRDLRRARAERKTELIAMIEQQRIDMLVEASRWHQAGRSLDEGWQRLARYRGLLYVAGGALLVGSARRPHSLVRLARRLAAGGFMLNRARLLLRQFR</sequence>
<dbReference type="Pfam" id="PF13997">
    <property type="entry name" value="YqjK"/>
    <property type="match status" value="1"/>
</dbReference>
<name>A0A7V7KGX5_9GAMM</name>
<protein>
    <recommendedName>
        <fullName evidence="3">Cell division protein FtsH</fullName>
    </recommendedName>
</protein>
<dbReference type="Proteomes" id="UP000486760">
    <property type="component" value="Unassembled WGS sequence"/>
</dbReference>
<gene>
    <name evidence="1" type="ORF">F0A17_14580</name>
</gene>
<comment type="caution">
    <text evidence="1">The sequence shown here is derived from an EMBL/GenBank/DDBJ whole genome shotgun (WGS) entry which is preliminary data.</text>
</comment>
<evidence type="ECO:0000313" key="2">
    <source>
        <dbReference type="Proteomes" id="UP000486760"/>
    </source>
</evidence>
<dbReference type="RefSeq" id="WP_149329070.1">
    <property type="nucleotide sequence ID" value="NZ_VTPY01000005.1"/>
</dbReference>
<evidence type="ECO:0008006" key="3">
    <source>
        <dbReference type="Google" id="ProtNLM"/>
    </source>
</evidence>
<dbReference type="EMBL" id="VTPY01000005">
    <property type="protein sequence ID" value="KAA0011330.1"/>
    <property type="molecule type" value="Genomic_DNA"/>
</dbReference>